<evidence type="ECO:0000256" key="2">
    <source>
        <dbReference type="ARBA" id="ARBA00022614"/>
    </source>
</evidence>
<dbReference type="GO" id="GO:0005634">
    <property type="term" value="C:nucleus"/>
    <property type="evidence" value="ECO:0007669"/>
    <property type="project" value="TreeGrafter"/>
</dbReference>
<name>A0A2R5GMZ9_9STRA</name>
<feature type="region of interest" description="Disordered" evidence="4">
    <location>
        <begin position="560"/>
        <end position="591"/>
    </location>
</feature>
<dbReference type="GO" id="GO:0048471">
    <property type="term" value="C:perinuclear region of cytoplasm"/>
    <property type="evidence" value="ECO:0007669"/>
    <property type="project" value="TreeGrafter"/>
</dbReference>
<keyword evidence="1" id="KW-0343">GTPase activation</keyword>
<dbReference type="SMART" id="SM00368">
    <property type="entry name" value="LRR_RI"/>
    <property type="match status" value="7"/>
</dbReference>
<gene>
    <name evidence="5" type="ORF">FCC1311_054662</name>
</gene>
<dbReference type="Proteomes" id="UP000241890">
    <property type="component" value="Unassembled WGS sequence"/>
</dbReference>
<evidence type="ECO:0000313" key="6">
    <source>
        <dbReference type="Proteomes" id="UP000241890"/>
    </source>
</evidence>
<accession>A0A2R5GMZ9</accession>
<dbReference type="GO" id="GO:0006913">
    <property type="term" value="P:nucleocytoplasmic transport"/>
    <property type="evidence" value="ECO:0007669"/>
    <property type="project" value="TreeGrafter"/>
</dbReference>
<evidence type="ECO:0000256" key="1">
    <source>
        <dbReference type="ARBA" id="ARBA00022468"/>
    </source>
</evidence>
<dbReference type="EMBL" id="BEYU01000054">
    <property type="protein sequence ID" value="GBG29244.1"/>
    <property type="molecule type" value="Genomic_DNA"/>
</dbReference>
<feature type="compositionally biased region" description="Basic and acidic residues" evidence="4">
    <location>
        <begin position="560"/>
        <end position="574"/>
    </location>
</feature>
<dbReference type="Pfam" id="PF13516">
    <property type="entry name" value="LRR_6"/>
    <property type="match status" value="5"/>
</dbReference>
<keyword evidence="6" id="KW-1185">Reference proteome</keyword>
<dbReference type="InterPro" id="IPR001611">
    <property type="entry name" value="Leu-rich_rpt"/>
</dbReference>
<dbReference type="InterPro" id="IPR032675">
    <property type="entry name" value="LRR_dom_sf"/>
</dbReference>
<comment type="caution">
    <text evidence="5">The sequence shown here is derived from an EMBL/GenBank/DDBJ whole genome shotgun (WGS) entry which is preliminary data.</text>
</comment>
<dbReference type="SUPFAM" id="SSF52047">
    <property type="entry name" value="RNI-like"/>
    <property type="match status" value="2"/>
</dbReference>
<keyword evidence="3" id="KW-0677">Repeat</keyword>
<dbReference type="PANTHER" id="PTHR24113">
    <property type="entry name" value="RAN GTPASE-ACTIVATING PROTEIN 1"/>
    <property type="match status" value="1"/>
</dbReference>
<evidence type="ECO:0000256" key="4">
    <source>
        <dbReference type="SAM" id="MobiDB-lite"/>
    </source>
</evidence>
<dbReference type="OrthoDB" id="65413at2759"/>
<sequence>MALLRLPAPVREVVLDFVGVLEAGNDLELALAWRRELGVGCARVSESAVCVAADRAVLGDLREVALVGRHGAGRLDALCRAVGEETSSIMQVEVDGLRLNKAREQALLQDTKRLRRVKLCSVGLQTLSVSRLAVSIRELDLRENNLSKVESLRGIFRLRSLNLSGNHVYASGAKLLADLASRGGCLQELFLARAQVGAEGARALLSCTTLDALDLSGNALRRDGADALVELSSQWTLRKLWISRNGIPGDRLDGLRTLSKLEFLDISHNHLGAQGATRIVAAEANHLRELVLGHNQLGHIDETLSSTSLRLRRLDVTGAEWSGENSLQRFVAGLVPSRLDESLVGIPPALLDLNLAHCNLEDEDAARPLAACMPGLVALRLAGNLLGSRGAVVLAKALEENTSVRVLDLSDNRIGPQGAEALARAVENNKTLRELELRCNRAGTTGVQAFAACISSQTSRLRRLNFAFNGVEFEASATLAPLLAASKLLYLGLADNFLSPEGVQLLIQAEKPFSMRVDTRSAATIWQAERRMDLRLIVELLMEHKGRAVSGCSLVTMKEDEANDEVKDEDKDEVKDEDEDEEGRVKRRMANSYFTTKPPAQVVEASENASCPTKLMGSYID</sequence>
<protein>
    <submittedName>
        <fullName evidence="5">Leucine-rich repeat and IQ domain-containing protein 1</fullName>
    </submittedName>
</protein>
<dbReference type="InterPro" id="IPR027038">
    <property type="entry name" value="RanGap"/>
</dbReference>
<dbReference type="Gene3D" id="3.80.10.10">
    <property type="entry name" value="Ribonuclease Inhibitor"/>
    <property type="match status" value="2"/>
</dbReference>
<dbReference type="GO" id="GO:0031267">
    <property type="term" value="F:small GTPase binding"/>
    <property type="evidence" value="ECO:0007669"/>
    <property type="project" value="TreeGrafter"/>
</dbReference>
<evidence type="ECO:0000256" key="3">
    <source>
        <dbReference type="ARBA" id="ARBA00022737"/>
    </source>
</evidence>
<organism evidence="5 6">
    <name type="scientific">Hondaea fermentalgiana</name>
    <dbReference type="NCBI Taxonomy" id="2315210"/>
    <lineage>
        <taxon>Eukaryota</taxon>
        <taxon>Sar</taxon>
        <taxon>Stramenopiles</taxon>
        <taxon>Bigyra</taxon>
        <taxon>Labyrinthulomycetes</taxon>
        <taxon>Thraustochytrida</taxon>
        <taxon>Thraustochytriidae</taxon>
        <taxon>Hondaea</taxon>
    </lineage>
</organism>
<dbReference type="GO" id="GO:0005829">
    <property type="term" value="C:cytosol"/>
    <property type="evidence" value="ECO:0007669"/>
    <property type="project" value="TreeGrafter"/>
</dbReference>
<reference evidence="5 6" key="1">
    <citation type="submission" date="2017-12" db="EMBL/GenBank/DDBJ databases">
        <title>Sequencing, de novo assembly and annotation of complete genome of a new Thraustochytrid species, strain FCC1311.</title>
        <authorList>
            <person name="Sedici K."/>
            <person name="Godart F."/>
            <person name="Aiese Cigliano R."/>
            <person name="Sanseverino W."/>
            <person name="Barakat M."/>
            <person name="Ortet P."/>
            <person name="Marechal E."/>
            <person name="Cagnac O."/>
            <person name="Amato A."/>
        </authorList>
    </citation>
    <scope>NUCLEOTIDE SEQUENCE [LARGE SCALE GENOMIC DNA]</scope>
</reference>
<dbReference type="GO" id="GO:0005096">
    <property type="term" value="F:GTPase activator activity"/>
    <property type="evidence" value="ECO:0007669"/>
    <property type="project" value="UniProtKB-KW"/>
</dbReference>
<keyword evidence="2" id="KW-0433">Leucine-rich repeat</keyword>
<proteinExistence type="predicted"/>
<evidence type="ECO:0000313" key="5">
    <source>
        <dbReference type="EMBL" id="GBG29244.1"/>
    </source>
</evidence>
<dbReference type="PANTHER" id="PTHR24113:SF12">
    <property type="entry name" value="RAN GTPASE-ACTIVATING PROTEIN 1"/>
    <property type="match status" value="1"/>
</dbReference>
<dbReference type="AlphaFoldDB" id="A0A2R5GMZ9"/>
<dbReference type="InParanoid" id="A0A2R5GMZ9"/>